<reference evidence="1 2" key="1">
    <citation type="submission" date="2016-10" db="EMBL/GenBank/DDBJ databases">
        <title>Complete Genome Sequence of Peptococcaceae strain DCMF.</title>
        <authorList>
            <person name="Edwards R.J."/>
            <person name="Holland S.I."/>
            <person name="Deshpande N.P."/>
            <person name="Wong Y.K."/>
            <person name="Ertan H."/>
            <person name="Manefield M."/>
            <person name="Russell T.L."/>
            <person name="Lee M.J."/>
        </authorList>
    </citation>
    <scope>NUCLEOTIDE SEQUENCE [LARGE SCALE GENOMIC DNA]</scope>
    <source>
        <strain evidence="1 2">DCMF</strain>
    </source>
</reference>
<dbReference type="Proteomes" id="UP000323521">
    <property type="component" value="Chromosome"/>
</dbReference>
<evidence type="ECO:0008006" key="3">
    <source>
        <dbReference type="Google" id="ProtNLM"/>
    </source>
</evidence>
<name>A0A3G1KU95_FORW1</name>
<evidence type="ECO:0000313" key="1">
    <source>
        <dbReference type="EMBL" id="ATW26029.1"/>
    </source>
</evidence>
<dbReference type="EMBL" id="CP017634">
    <property type="protein sequence ID" value="ATW26029.1"/>
    <property type="molecule type" value="Genomic_DNA"/>
</dbReference>
<organism evidence="1 2">
    <name type="scientific">Formimonas warabiya</name>
    <dbReference type="NCBI Taxonomy" id="1761012"/>
    <lineage>
        <taxon>Bacteria</taxon>
        <taxon>Bacillati</taxon>
        <taxon>Bacillota</taxon>
        <taxon>Clostridia</taxon>
        <taxon>Eubacteriales</taxon>
        <taxon>Peptococcaceae</taxon>
        <taxon>Candidatus Formimonas</taxon>
    </lineage>
</organism>
<dbReference type="AlphaFoldDB" id="A0A3G1KU95"/>
<dbReference type="KEGG" id="fwa:DCMF_15730"/>
<accession>A0A3G1KU95</accession>
<gene>
    <name evidence="1" type="ORF">DCMF_15730</name>
</gene>
<evidence type="ECO:0000313" key="2">
    <source>
        <dbReference type="Proteomes" id="UP000323521"/>
    </source>
</evidence>
<sequence length="140" mass="16539">MVEILQSGGEVALVPSGKSMLPLLRDRQDKIILVQAPEKLKKYDIPLYRRHNGQFVLHRIVAVKENGYVLCGDHQWEPEYGVRHDQVIAVVKAFYRGKKYIDCSNKAYRLYCLIWTRLFWVRKIFFRFQGLARRVRKSIS</sequence>
<proteinExistence type="predicted"/>
<protein>
    <recommendedName>
        <fullName evidence="3">Peptidase S24/S26A/S26B/S26C domain-containing protein</fullName>
    </recommendedName>
</protein>
<dbReference type="OrthoDB" id="3191897at2"/>
<keyword evidence="2" id="KW-1185">Reference proteome</keyword>